<keyword evidence="3" id="KW-0862">Zinc</keyword>
<evidence type="ECO:0000256" key="3">
    <source>
        <dbReference type="ARBA" id="ARBA00022833"/>
    </source>
</evidence>
<organism evidence="5 6">
    <name type="scientific">Vibrio genomosp. F6 str. FF-238</name>
    <dbReference type="NCBI Taxonomy" id="1191298"/>
    <lineage>
        <taxon>Bacteria</taxon>
        <taxon>Pseudomonadati</taxon>
        <taxon>Pseudomonadota</taxon>
        <taxon>Gammaproteobacteria</taxon>
        <taxon>Vibrionales</taxon>
        <taxon>Vibrionaceae</taxon>
        <taxon>Vibrio</taxon>
    </lineage>
</organism>
<evidence type="ECO:0000256" key="2">
    <source>
        <dbReference type="ARBA" id="ARBA00022771"/>
    </source>
</evidence>
<keyword evidence="2" id="KW-0863">Zinc-finger</keyword>
<accession>A0A1E5D5Y5</accession>
<dbReference type="RefSeq" id="WP_017051951.1">
    <property type="nucleotide sequence ID" value="NZ_AJYW02000031.1"/>
</dbReference>
<dbReference type="EMBL" id="AJYW02000031">
    <property type="protein sequence ID" value="OEE79023.1"/>
    <property type="molecule type" value="Genomic_DNA"/>
</dbReference>
<name>A0A1E5D5Y5_9VIBR</name>
<protein>
    <recommendedName>
        <fullName evidence="4">RanBP2-type domain-containing protein</fullName>
    </recommendedName>
</protein>
<evidence type="ECO:0000313" key="6">
    <source>
        <dbReference type="Proteomes" id="UP000094165"/>
    </source>
</evidence>
<dbReference type="InterPro" id="IPR001876">
    <property type="entry name" value="Znf_RanBP2"/>
</dbReference>
<gene>
    <name evidence="5" type="ORF">A130_02465</name>
</gene>
<sequence length="105" mass="12148">MKVFIASTPTEAHIVCEWLKSERIDCEVRGEGLFGLRGELPLNDDTDAYIWLHNPEQALKAKAIIDHYQQQCSSHQQHSWHCQHCNNENEPQFGVCWSCSHSRDI</sequence>
<evidence type="ECO:0000259" key="4">
    <source>
        <dbReference type="PROSITE" id="PS01358"/>
    </source>
</evidence>
<keyword evidence="6" id="KW-1185">Reference proteome</keyword>
<reference evidence="5 6" key="1">
    <citation type="journal article" date="2012" name="Science">
        <title>Ecological populations of bacteria act as socially cohesive units of antibiotic production and resistance.</title>
        <authorList>
            <person name="Cordero O.X."/>
            <person name="Wildschutte H."/>
            <person name="Kirkup B."/>
            <person name="Proehl S."/>
            <person name="Ngo L."/>
            <person name="Hussain F."/>
            <person name="Le Roux F."/>
            <person name="Mincer T."/>
            <person name="Polz M.F."/>
        </authorList>
    </citation>
    <scope>NUCLEOTIDE SEQUENCE [LARGE SCALE GENOMIC DNA]</scope>
    <source>
        <strain evidence="5 6">FF-238</strain>
    </source>
</reference>
<evidence type="ECO:0000256" key="1">
    <source>
        <dbReference type="ARBA" id="ARBA00022723"/>
    </source>
</evidence>
<evidence type="ECO:0000313" key="5">
    <source>
        <dbReference type="EMBL" id="OEE79023.1"/>
    </source>
</evidence>
<dbReference type="AlphaFoldDB" id="A0A1E5D5Y5"/>
<dbReference type="PROSITE" id="PS01358">
    <property type="entry name" value="ZF_RANBP2_1"/>
    <property type="match status" value="1"/>
</dbReference>
<dbReference type="Proteomes" id="UP000094165">
    <property type="component" value="Unassembled WGS sequence"/>
</dbReference>
<keyword evidence="1" id="KW-0479">Metal-binding</keyword>
<feature type="domain" description="RanBP2-type" evidence="4">
    <location>
        <begin position="80"/>
        <end position="99"/>
    </location>
</feature>
<comment type="caution">
    <text evidence="5">The sequence shown here is derived from an EMBL/GenBank/DDBJ whole genome shotgun (WGS) entry which is preliminary data.</text>
</comment>
<dbReference type="GO" id="GO:0008270">
    <property type="term" value="F:zinc ion binding"/>
    <property type="evidence" value="ECO:0007669"/>
    <property type="project" value="UniProtKB-KW"/>
</dbReference>
<proteinExistence type="predicted"/>